<dbReference type="PANTHER" id="PTHR12815:SF42">
    <property type="entry name" value="BACTERIAL SURFACE ANTIGEN (D15) DOMAIN-CONTAINING PROTEIN"/>
    <property type="match status" value="1"/>
</dbReference>
<sequence>MPVPARRPEPPDRRRQRPALLALAGIAGLWLCALQGVALGQQAPDSPQQAAPEAASGTSAPDAEAPPAGGESATEAAGIPYTVAVTGQLTDSARSVFDEASELQRQIDRLPSDIGLLRRRAREDAQTLEQILKSEGFFNAEVEVEIRDQSRPVEVELKVDEGNIFVLAEADVKFVGSAAPPDLPEDILSIMGLHIGMPAVSSTLLASEGLLLDYLKNRGRPYARVVDRDARVILSEETMSLDYVVNPGPPITYGQVTIEGVEDVDPEYIRERVPWAVGQPYDASRVKRFRDDLAQSGLFSLVTAAPPRRPPEGTDEAPVNVKVEEAKPRSIGAGAFYSTTDGPGVRAFWEHRNLFGLGQSLRLAGEFSRVANSADATFRWPWFMAPRQTLALQAAYGEIDTEAYDVRGTRVYAGLEWPLWENWTQSIGISGELSRVESPEGRENVRLAGLPVRVTRDTSNDLLNPTTGSKLNLEMTPYFGESDTTLTFVRAMVDGTLYLPLDEARDFVLASRVQVGSIFGETRGSIPANKRFYLGGGGSLRGYKYQSVSPLNASDQPIGGKSMFAVTTEMRWRFLDDFGLVPFIDGGNAFNNIYPDFSEHLQWAAGLGFRYYTPIGPARLDLAFPLNRRSIDRSVEFYISLGQAF</sequence>
<organism evidence="7 8">
    <name type="scientific">Marinibaculum pumilum</name>
    <dbReference type="NCBI Taxonomy" id="1766165"/>
    <lineage>
        <taxon>Bacteria</taxon>
        <taxon>Pseudomonadati</taxon>
        <taxon>Pseudomonadota</taxon>
        <taxon>Alphaproteobacteria</taxon>
        <taxon>Rhodospirillales</taxon>
        <taxon>Rhodospirillaceae</taxon>
        <taxon>Marinibaculum</taxon>
    </lineage>
</organism>
<dbReference type="InterPro" id="IPR039910">
    <property type="entry name" value="D15-like"/>
</dbReference>
<dbReference type="PANTHER" id="PTHR12815">
    <property type="entry name" value="SORTING AND ASSEMBLY MACHINERY SAMM50 PROTEIN FAMILY MEMBER"/>
    <property type="match status" value="1"/>
</dbReference>
<evidence type="ECO:0000256" key="4">
    <source>
        <dbReference type="SAM" id="MobiDB-lite"/>
    </source>
</evidence>
<dbReference type="EMBL" id="JBHRTR010000010">
    <property type="protein sequence ID" value="MFC3226343.1"/>
    <property type="molecule type" value="Genomic_DNA"/>
</dbReference>
<name>A0ABV7KVD1_9PROT</name>
<protein>
    <submittedName>
        <fullName evidence="7">Autotransporter assembly complex family protein</fullName>
    </submittedName>
</protein>
<dbReference type="Proteomes" id="UP001595528">
    <property type="component" value="Unassembled WGS sequence"/>
</dbReference>
<feature type="region of interest" description="Disordered" evidence="4">
    <location>
        <begin position="41"/>
        <end position="74"/>
    </location>
</feature>
<keyword evidence="3" id="KW-0472">Membrane</keyword>
<comment type="subcellular location">
    <subcellularLocation>
        <location evidence="1">Membrane</location>
    </subcellularLocation>
</comment>
<evidence type="ECO:0000256" key="3">
    <source>
        <dbReference type="ARBA" id="ARBA00023136"/>
    </source>
</evidence>
<evidence type="ECO:0000259" key="6">
    <source>
        <dbReference type="Pfam" id="PF07244"/>
    </source>
</evidence>
<keyword evidence="2" id="KW-1134">Transmembrane beta strand</keyword>
<dbReference type="RefSeq" id="WP_379898266.1">
    <property type="nucleotide sequence ID" value="NZ_JBHRTR010000010.1"/>
</dbReference>
<accession>A0ABV7KVD1</accession>
<dbReference type="Pfam" id="PF01103">
    <property type="entry name" value="Omp85"/>
    <property type="match status" value="1"/>
</dbReference>
<evidence type="ECO:0000313" key="7">
    <source>
        <dbReference type="EMBL" id="MFC3226343.1"/>
    </source>
</evidence>
<keyword evidence="2" id="KW-0812">Transmembrane</keyword>
<evidence type="ECO:0000259" key="5">
    <source>
        <dbReference type="Pfam" id="PF01103"/>
    </source>
</evidence>
<feature type="domain" description="Bacterial surface antigen (D15)" evidence="5">
    <location>
        <begin position="353"/>
        <end position="645"/>
    </location>
</feature>
<evidence type="ECO:0000256" key="2">
    <source>
        <dbReference type="ARBA" id="ARBA00022452"/>
    </source>
</evidence>
<dbReference type="InterPro" id="IPR000184">
    <property type="entry name" value="Bac_surfAg_D15"/>
</dbReference>
<dbReference type="Pfam" id="PF07244">
    <property type="entry name" value="POTRA"/>
    <property type="match status" value="1"/>
</dbReference>
<dbReference type="Gene3D" id="2.40.160.50">
    <property type="entry name" value="membrane protein fhac: a member of the omp85/tpsb transporter family"/>
    <property type="match status" value="1"/>
</dbReference>
<evidence type="ECO:0000313" key="8">
    <source>
        <dbReference type="Proteomes" id="UP001595528"/>
    </source>
</evidence>
<gene>
    <name evidence="7" type="ORF">ACFOGJ_03835</name>
</gene>
<dbReference type="Gene3D" id="3.10.20.310">
    <property type="entry name" value="membrane protein fhac"/>
    <property type="match status" value="1"/>
</dbReference>
<comment type="caution">
    <text evidence="7">The sequence shown here is derived from an EMBL/GenBank/DDBJ whole genome shotgun (WGS) entry which is preliminary data.</text>
</comment>
<dbReference type="InterPro" id="IPR010827">
    <property type="entry name" value="BamA/TamA_POTRA"/>
</dbReference>
<keyword evidence="8" id="KW-1185">Reference proteome</keyword>
<feature type="domain" description="POTRA" evidence="6">
    <location>
        <begin position="252"/>
        <end position="325"/>
    </location>
</feature>
<proteinExistence type="predicted"/>
<reference evidence="8" key="1">
    <citation type="journal article" date="2019" name="Int. J. Syst. Evol. Microbiol.">
        <title>The Global Catalogue of Microorganisms (GCM) 10K type strain sequencing project: providing services to taxonomists for standard genome sequencing and annotation.</title>
        <authorList>
            <consortium name="The Broad Institute Genomics Platform"/>
            <consortium name="The Broad Institute Genome Sequencing Center for Infectious Disease"/>
            <person name="Wu L."/>
            <person name="Ma J."/>
        </authorList>
    </citation>
    <scope>NUCLEOTIDE SEQUENCE [LARGE SCALE GENOMIC DNA]</scope>
    <source>
        <strain evidence="8">KCTC 42964</strain>
    </source>
</reference>
<evidence type="ECO:0000256" key="1">
    <source>
        <dbReference type="ARBA" id="ARBA00004370"/>
    </source>
</evidence>